<dbReference type="Pfam" id="PF05970">
    <property type="entry name" value="PIF1"/>
    <property type="match status" value="1"/>
</dbReference>
<evidence type="ECO:0000313" key="7">
    <source>
        <dbReference type="Proteomes" id="UP000434957"/>
    </source>
</evidence>
<feature type="compositionally biased region" description="Basic and acidic residues" evidence="2">
    <location>
        <begin position="143"/>
        <end position="152"/>
    </location>
</feature>
<dbReference type="GO" id="GO:0005524">
    <property type="term" value="F:ATP binding"/>
    <property type="evidence" value="ECO:0007669"/>
    <property type="project" value="UniProtKB-KW"/>
</dbReference>
<dbReference type="GO" id="GO:0006281">
    <property type="term" value="P:DNA repair"/>
    <property type="evidence" value="ECO:0007669"/>
    <property type="project" value="UniProtKB-KW"/>
</dbReference>
<feature type="domain" description="DNA helicase Pif1-like 2B" evidence="5">
    <location>
        <begin position="1522"/>
        <end position="1568"/>
    </location>
</feature>
<feature type="compositionally biased region" description="Basic and acidic residues" evidence="2">
    <location>
        <begin position="182"/>
        <end position="229"/>
    </location>
</feature>
<name>A0A6A4EQC8_9STRA</name>
<comment type="caution">
    <text evidence="6">The sequence shown here is derived from an EMBL/GenBank/DDBJ whole genome shotgun (WGS) entry which is preliminary data.</text>
</comment>
<feature type="region of interest" description="Disordered" evidence="2">
    <location>
        <begin position="164"/>
        <end position="245"/>
    </location>
</feature>
<feature type="compositionally biased region" description="Basic residues" evidence="2">
    <location>
        <begin position="20"/>
        <end position="33"/>
    </location>
</feature>
<sequence length="1689" mass="193314">MRDNERLNATPVAPEEPAAKKRRQARRRTKRYNLNKEFQALNVAGDVTALPVEASVPVENTIAQPPDVGRDEQPPEPTPQPTAPANRSAAVAAPGNLELPSVATNAELARRLRAAMTASQQERTRARDRERARIRRANMTGSQRERTRRYDAERRRVRRALLSESERNSVRDQNRIQQVDSRAGRPEQERREVQEIDRLGQEQRRQQETPEERETRQERDRLRHEERRATQTNEEAEAERAASREYQASLREARDEEEQIDAPQRERIRRSTVRRGHALANQANFRVSMLSGPNIVNGRHRLPRTTVCPHCNAWKWPAESKNACCLKGAVQLPPLKPAPPRLLQLYEDAEFRRQIRAYNQVFAFTSIGASCSNRSAFRDVNQDESVAGQHGVYTYRIQGAMGHYLGSLLPRIDRFTNEPVPPKFAQIYIVDPEMQQRAERRRGIFADLESGTLLGIEQMMAEHNPFAQQFLNYAEKLRSERAEGKDVVDLVYRLHEKKSNPRTHNLPTVSEVGATLIEDGNLDSPRDILLWAKDHRLLRLFDPNPMYDPLQYPLLLPHGELGWTFTDEYADNIERRSKREMSLREHVAYRLFQKVDDESALHQGGRLFQQYCVDQRAKCEQEQLRWIASHQAELRADQYRGVQDALLNEATTVLNEGEGLLTEYDRETGTLQHPDGDQRRPDHFLNQIGKRIVLPSTHSGSPRAMYKSYQDSMAIVREYGKPDVFVTMTCNPTWEEIEEKIPEPNQSAQDRPDVVARVWQQKLAELLKDLDEGVLGRVMARIYVVEFQKRGLPHAHILVILADEDKPRRREIIDKLVSAELPDADVNPHLYQTILTSMMHGPCGAANPNSPCMKDGKCTKGYPKPLVEVTQGNVNGFPVYRRRRRPPGVLKFKGREYDNATINQWVVPYNPYLSQKYNCHINVDVCTALTAVKYLYKYVYKGSDKAVITVETVRGESHRAMIEPNEILRYLNARYISPLTIHLENEQLVTFRSSDNPDQVLTRGRHTMLTRFFELCASEAPENQEAKTMVYQDIPKKFRWDAKTKRWVRRKRFQAAIGRMVHVSPRDMNKFYMRVLLCHRKGPQSFEQLRTVDGVTYETYRQASLKLGYLEDDAEWVACMTEAAAFKKPYELRQLFATIIVYSQVSEVRQLWDQFYDDLSQDYAHTYRALQGQEKEDLIQFKTLKSLHDLLQINGYAVADFDDLPQLHQYPALVLDSLLRNSLLRRELEGYDQSTLQSIVDQETQLNDRQRAIYDKILQAVDGSAEGDKLFFIDGPGGTEKSTLLRHILAKVRLSGKIAIAVASSGIASLLLMGGRTAHSTFGIPLKLNDKSTCAIYKQSNLKTLIQRASLVIWDEAPMTHRHAFEAVDRTLRDIMDNDQEPFGGKVFVLSGDFRQILPVVVRGTPAETIDACLKSSSLWSHFKQVHLTENMRVQSARSESTAAELAAFSEFLLQVGEGRHDVNRSLGKDFVKIPRDMVIDNTEPDQDMDEDEDILPGAVPRGLKKLLMSYDDNEGNFFEPEVLHTININGIPPHKLTLKEGAPIMMMRNLNPDLGLCNGTRLRVVKLKPHVIHATIMTGERQGQDVLIPRIVFVSDGDSRDSPFRLRRKQFPVVPAFAMTINKAQGQTVQNLGLYLATPCFSHGQLYVALSRVTSRSKFKALIEYSQLEEDDGVYTDNIVYRQIFGTS</sequence>
<dbReference type="InterPro" id="IPR049163">
    <property type="entry name" value="Pif1-like_2B_dom"/>
</dbReference>
<feature type="compositionally biased region" description="Basic and acidic residues" evidence="2">
    <location>
        <begin position="164"/>
        <end position="174"/>
    </location>
</feature>
<dbReference type="InterPro" id="IPR025476">
    <property type="entry name" value="Helitron_helicase-like"/>
</dbReference>
<keyword evidence="1" id="KW-0067">ATP-binding</keyword>
<accession>A0A6A4EQC8</accession>
<keyword evidence="1" id="KW-0233">DNA recombination</keyword>
<feature type="domain" description="DNA helicase Pif1-like DEAD-box helicase" evidence="3">
    <location>
        <begin position="1245"/>
        <end position="1462"/>
    </location>
</feature>
<dbReference type="EC" id="5.6.2.3" evidence="1"/>
<feature type="domain" description="Helitron helicase-like" evidence="4">
    <location>
        <begin position="586"/>
        <end position="799"/>
    </location>
</feature>
<evidence type="ECO:0000259" key="4">
    <source>
        <dbReference type="Pfam" id="PF14214"/>
    </source>
</evidence>
<feature type="region of interest" description="Disordered" evidence="2">
    <location>
        <begin position="113"/>
        <end position="152"/>
    </location>
</feature>
<dbReference type="InterPro" id="IPR027417">
    <property type="entry name" value="P-loop_NTPase"/>
</dbReference>
<reference evidence="6 7" key="1">
    <citation type="submission" date="2018-08" db="EMBL/GenBank/DDBJ databases">
        <title>Genomic investigation of the strawberry pathogen Phytophthora fragariae indicates pathogenicity is determined by transcriptional variation in three key races.</title>
        <authorList>
            <person name="Adams T.M."/>
            <person name="Armitage A.D."/>
            <person name="Sobczyk M.K."/>
            <person name="Bates H.J."/>
            <person name="Dunwell J.M."/>
            <person name="Nellist C.F."/>
            <person name="Harrison R.J."/>
        </authorList>
    </citation>
    <scope>NUCLEOTIDE SEQUENCE [LARGE SCALE GENOMIC DNA]</scope>
    <source>
        <strain evidence="6 7">SCRP333</strain>
    </source>
</reference>
<dbReference type="Pfam" id="PF21530">
    <property type="entry name" value="Pif1_2B_dom"/>
    <property type="match status" value="1"/>
</dbReference>
<dbReference type="InterPro" id="IPR010285">
    <property type="entry name" value="DNA_helicase_pif1-like_DEAD"/>
</dbReference>
<feature type="region of interest" description="Disordered" evidence="2">
    <location>
        <begin position="1"/>
        <end position="33"/>
    </location>
</feature>
<feature type="region of interest" description="Disordered" evidence="2">
    <location>
        <begin position="57"/>
        <end position="98"/>
    </location>
</feature>
<evidence type="ECO:0000313" key="6">
    <source>
        <dbReference type="EMBL" id="KAE9326616.1"/>
    </source>
</evidence>
<feature type="compositionally biased region" description="Basic and acidic residues" evidence="2">
    <location>
        <begin position="122"/>
        <end position="131"/>
    </location>
</feature>
<dbReference type="EMBL" id="QXFT01001170">
    <property type="protein sequence ID" value="KAE9326616.1"/>
    <property type="molecule type" value="Genomic_DNA"/>
</dbReference>
<dbReference type="Pfam" id="PF14214">
    <property type="entry name" value="Helitron_like_N"/>
    <property type="match status" value="1"/>
</dbReference>
<evidence type="ECO:0000259" key="5">
    <source>
        <dbReference type="Pfam" id="PF21530"/>
    </source>
</evidence>
<evidence type="ECO:0000259" key="3">
    <source>
        <dbReference type="Pfam" id="PF05970"/>
    </source>
</evidence>
<keyword evidence="7" id="KW-1185">Reference proteome</keyword>
<dbReference type="Gene3D" id="3.40.50.300">
    <property type="entry name" value="P-loop containing nucleotide triphosphate hydrolases"/>
    <property type="match status" value="1"/>
</dbReference>
<keyword evidence="1" id="KW-0347">Helicase</keyword>
<feature type="compositionally biased region" description="Low complexity" evidence="2">
    <location>
        <begin position="83"/>
        <end position="94"/>
    </location>
</feature>
<dbReference type="GO" id="GO:0043139">
    <property type="term" value="F:5'-3' DNA helicase activity"/>
    <property type="evidence" value="ECO:0007669"/>
    <property type="project" value="UniProtKB-EC"/>
</dbReference>
<keyword evidence="1" id="KW-0547">Nucleotide-binding</keyword>
<gene>
    <name evidence="6" type="ORF">PR003_g16208</name>
</gene>
<comment type="cofactor">
    <cofactor evidence="1">
        <name>Mg(2+)</name>
        <dbReference type="ChEBI" id="CHEBI:18420"/>
    </cofactor>
</comment>
<dbReference type="GO" id="GO:0006310">
    <property type="term" value="P:DNA recombination"/>
    <property type="evidence" value="ECO:0007669"/>
    <property type="project" value="UniProtKB-KW"/>
</dbReference>
<comment type="similarity">
    <text evidence="1">Belongs to the helicase family.</text>
</comment>
<dbReference type="PANTHER" id="PTHR10492:SF57">
    <property type="entry name" value="ATP-DEPENDENT DNA HELICASE"/>
    <property type="match status" value="1"/>
</dbReference>
<dbReference type="CDD" id="cd18809">
    <property type="entry name" value="SF1_C_RecD"/>
    <property type="match status" value="1"/>
</dbReference>
<dbReference type="PANTHER" id="PTHR10492">
    <property type="match status" value="1"/>
</dbReference>
<comment type="catalytic activity">
    <reaction evidence="1">
        <text>ATP + H2O = ADP + phosphate + H(+)</text>
        <dbReference type="Rhea" id="RHEA:13065"/>
        <dbReference type="ChEBI" id="CHEBI:15377"/>
        <dbReference type="ChEBI" id="CHEBI:15378"/>
        <dbReference type="ChEBI" id="CHEBI:30616"/>
        <dbReference type="ChEBI" id="CHEBI:43474"/>
        <dbReference type="ChEBI" id="CHEBI:456216"/>
        <dbReference type="EC" id="5.6.2.3"/>
    </reaction>
</comment>
<dbReference type="SUPFAM" id="SSF52540">
    <property type="entry name" value="P-loop containing nucleoside triphosphate hydrolases"/>
    <property type="match status" value="2"/>
</dbReference>
<organism evidence="6 7">
    <name type="scientific">Phytophthora rubi</name>
    <dbReference type="NCBI Taxonomy" id="129364"/>
    <lineage>
        <taxon>Eukaryota</taxon>
        <taxon>Sar</taxon>
        <taxon>Stramenopiles</taxon>
        <taxon>Oomycota</taxon>
        <taxon>Peronosporomycetes</taxon>
        <taxon>Peronosporales</taxon>
        <taxon>Peronosporaceae</taxon>
        <taxon>Phytophthora</taxon>
    </lineage>
</organism>
<protein>
    <recommendedName>
        <fullName evidence="1">ATP-dependent DNA helicase</fullName>
        <ecNumber evidence="1">5.6.2.3</ecNumber>
    </recommendedName>
</protein>
<keyword evidence="1" id="KW-0234">DNA repair</keyword>
<evidence type="ECO:0000256" key="2">
    <source>
        <dbReference type="SAM" id="MobiDB-lite"/>
    </source>
</evidence>
<evidence type="ECO:0000256" key="1">
    <source>
        <dbReference type="RuleBase" id="RU363044"/>
    </source>
</evidence>
<proteinExistence type="inferred from homology"/>
<keyword evidence="1" id="KW-0227">DNA damage</keyword>
<keyword evidence="1" id="KW-0378">Hydrolase</keyword>
<dbReference type="Proteomes" id="UP000434957">
    <property type="component" value="Unassembled WGS sequence"/>
</dbReference>
<dbReference type="GO" id="GO:0016787">
    <property type="term" value="F:hydrolase activity"/>
    <property type="evidence" value="ECO:0007669"/>
    <property type="project" value="UniProtKB-KW"/>
</dbReference>
<dbReference type="GO" id="GO:0000723">
    <property type="term" value="P:telomere maintenance"/>
    <property type="evidence" value="ECO:0007669"/>
    <property type="project" value="InterPro"/>
</dbReference>